<reference evidence="3" key="1">
    <citation type="submission" date="2019-03" db="EMBL/GenBank/DDBJ databases">
        <title>Lake Tanganyika Metagenome-Assembled Genomes (MAGs).</title>
        <authorList>
            <person name="Tran P."/>
        </authorList>
    </citation>
    <scope>NUCLEOTIDE SEQUENCE</scope>
    <source>
        <strain evidence="3">M_DeepCast_400m_m2_100</strain>
    </source>
</reference>
<evidence type="ECO:0000259" key="2">
    <source>
        <dbReference type="Pfam" id="PF13568"/>
    </source>
</evidence>
<evidence type="ECO:0000256" key="1">
    <source>
        <dbReference type="SAM" id="SignalP"/>
    </source>
</evidence>
<dbReference type="AlphaFoldDB" id="A0A938BMB5"/>
<keyword evidence="1" id="KW-0732">Signal</keyword>
<dbReference type="InterPro" id="IPR025665">
    <property type="entry name" value="Beta-barrel_OMP_2"/>
</dbReference>
<gene>
    <name evidence="3" type="ORF">FJY75_08340</name>
</gene>
<dbReference type="InterPro" id="IPR011250">
    <property type="entry name" value="OMP/PagP_B-barrel"/>
</dbReference>
<feature type="signal peptide" evidence="1">
    <location>
        <begin position="1"/>
        <end position="21"/>
    </location>
</feature>
<feature type="chain" id="PRO_5037428473" evidence="1">
    <location>
        <begin position="22"/>
        <end position="221"/>
    </location>
</feature>
<organism evidence="3 4">
    <name type="scientific">Eiseniibacteriota bacterium</name>
    <dbReference type="NCBI Taxonomy" id="2212470"/>
    <lineage>
        <taxon>Bacteria</taxon>
        <taxon>Candidatus Eiseniibacteriota</taxon>
    </lineage>
</organism>
<dbReference type="Gene3D" id="2.40.160.20">
    <property type="match status" value="1"/>
</dbReference>
<comment type="caution">
    <text evidence="3">The sequence shown here is derived from an EMBL/GenBank/DDBJ whole genome shotgun (WGS) entry which is preliminary data.</text>
</comment>
<feature type="domain" description="Outer membrane protein beta-barrel" evidence="2">
    <location>
        <begin position="21"/>
        <end position="191"/>
    </location>
</feature>
<dbReference type="Pfam" id="PF13568">
    <property type="entry name" value="OMP_b-brl_2"/>
    <property type="match status" value="1"/>
</dbReference>
<sequence>MRVKGAIAILMALLLVVPVMAQEKQINLGVKGGINMANLSYDPKPEEGSSSLMGLAGGMVLSFNLSPAASFDGEVLYIQKGASWDVADEECSGDTDVKLTYISISPMLRFKIHSQSLTPYFMGGGEIGLLMSAKAKASWTCQGESDDYEEDVKDSFKSIDFGISFGAGVEFPMGNSGLFVEARYAMGLTDIGEDVEESTMQDEDEGTIKTKGIYLLAGIRF</sequence>
<protein>
    <submittedName>
        <fullName evidence="3">PorT family protein</fullName>
    </submittedName>
</protein>
<name>A0A938BMB5_UNCEI</name>
<dbReference type="SUPFAM" id="SSF56925">
    <property type="entry name" value="OMPA-like"/>
    <property type="match status" value="1"/>
</dbReference>
<evidence type="ECO:0000313" key="3">
    <source>
        <dbReference type="EMBL" id="MBM3317849.1"/>
    </source>
</evidence>
<proteinExistence type="predicted"/>
<evidence type="ECO:0000313" key="4">
    <source>
        <dbReference type="Proteomes" id="UP000748308"/>
    </source>
</evidence>
<dbReference type="Proteomes" id="UP000748308">
    <property type="component" value="Unassembled WGS sequence"/>
</dbReference>
<dbReference type="EMBL" id="VGIY01000202">
    <property type="protein sequence ID" value="MBM3317849.1"/>
    <property type="molecule type" value="Genomic_DNA"/>
</dbReference>
<accession>A0A938BMB5</accession>